<name>A0AA37TYN7_9GAMM</name>
<accession>A0AA37TYN7</accession>
<comment type="caution">
    <text evidence="6">The sequence shown here is derived from an EMBL/GenBank/DDBJ whole genome shotgun (WGS) entry which is preliminary data.</text>
</comment>
<reference evidence="6 7" key="1">
    <citation type="journal article" date="2014" name="Int. J. Syst. Evol. Microbiol.">
        <title>Complete genome sequence of Corynebacterium casei LMG S-19264T (=DSM 44701T), isolated from a smear-ripened cheese.</title>
        <authorList>
            <consortium name="US DOE Joint Genome Institute (JGI-PGF)"/>
            <person name="Walter F."/>
            <person name="Albersmeier A."/>
            <person name="Kalinowski J."/>
            <person name="Ruckert C."/>
        </authorList>
    </citation>
    <scope>NUCLEOTIDE SEQUENCE [LARGE SCALE GENOMIC DNA]</scope>
    <source>
        <strain evidence="6 7">NBRC 112785</strain>
    </source>
</reference>
<dbReference type="PANTHER" id="PTHR47506">
    <property type="entry name" value="TRANSCRIPTIONAL REGULATORY PROTEIN"/>
    <property type="match status" value="1"/>
</dbReference>
<keyword evidence="2 4" id="KW-0238">DNA-binding</keyword>
<dbReference type="SUPFAM" id="SSF48498">
    <property type="entry name" value="Tetracyclin repressor-like, C-terminal domain"/>
    <property type="match status" value="1"/>
</dbReference>
<proteinExistence type="predicted"/>
<evidence type="ECO:0000256" key="2">
    <source>
        <dbReference type="ARBA" id="ARBA00023125"/>
    </source>
</evidence>
<dbReference type="Proteomes" id="UP001157439">
    <property type="component" value="Unassembled WGS sequence"/>
</dbReference>
<dbReference type="PROSITE" id="PS50977">
    <property type="entry name" value="HTH_TETR_2"/>
    <property type="match status" value="1"/>
</dbReference>
<evidence type="ECO:0000256" key="4">
    <source>
        <dbReference type="PROSITE-ProRule" id="PRU00335"/>
    </source>
</evidence>
<sequence length="200" mass="22501">MKEKRTGRPREFDRDEALSAAMHVFWKQGYDGASMKDLTAAMNISGPSLYGVFGDKRQLFMEAIDFYANRKACKPLEVFETEPDIETAVRKFFYEVVEYSTMSISGAKGCFLSSCVATVSGELVGVEALLKRAIFDTDERLARRFELEKARGVLPDTFPSKIRARLMFDLRQGLVFRARAGIEPKYLLADIESNVGIILG</sequence>
<dbReference type="InterPro" id="IPR036271">
    <property type="entry name" value="Tet_transcr_reg_TetR-rel_C_sf"/>
</dbReference>
<keyword evidence="1" id="KW-0805">Transcription regulation</keyword>
<dbReference type="AlphaFoldDB" id="A0AA37TYN7"/>
<dbReference type="PANTHER" id="PTHR47506:SF1">
    <property type="entry name" value="HTH-TYPE TRANSCRIPTIONAL REGULATOR YJDC"/>
    <property type="match status" value="1"/>
</dbReference>
<organism evidence="6 7">
    <name type="scientific">Paraferrimonas haliotis</name>
    <dbReference type="NCBI Taxonomy" id="2013866"/>
    <lineage>
        <taxon>Bacteria</taxon>
        <taxon>Pseudomonadati</taxon>
        <taxon>Pseudomonadota</taxon>
        <taxon>Gammaproteobacteria</taxon>
        <taxon>Alteromonadales</taxon>
        <taxon>Ferrimonadaceae</taxon>
        <taxon>Paraferrimonas</taxon>
    </lineage>
</organism>
<keyword evidence="7" id="KW-1185">Reference proteome</keyword>
<protein>
    <submittedName>
        <fullName evidence="6">TetR family transcriptional regulator</fullName>
    </submittedName>
</protein>
<evidence type="ECO:0000256" key="3">
    <source>
        <dbReference type="ARBA" id="ARBA00023163"/>
    </source>
</evidence>
<dbReference type="InterPro" id="IPR009057">
    <property type="entry name" value="Homeodomain-like_sf"/>
</dbReference>
<feature type="domain" description="HTH tetR-type" evidence="5">
    <location>
        <begin position="11"/>
        <end position="71"/>
    </location>
</feature>
<evidence type="ECO:0000313" key="7">
    <source>
        <dbReference type="Proteomes" id="UP001157439"/>
    </source>
</evidence>
<dbReference type="InterPro" id="IPR001647">
    <property type="entry name" value="HTH_TetR"/>
</dbReference>
<evidence type="ECO:0000313" key="6">
    <source>
        <dbReference type="EMBL" id="GLS83726.1"/>
    </source>
</evidence>
<evidence type="ECO:0000259" key="5">
    <source>
        <dbReference type="PROSITE" id="PS50977"/>
    </source>
</evidence>
<dbReference type="EMBL" id="BSPO01000003">
    <property type="protein sequence ID" value="GLS83726.1"/>
    <property type="molecule type" value="Genomic_DNA"/>
</dbReference>
<dbReference type="GO" id="GO:0003677">
    <property type="term" value="F:DNA binding"/>
    <property type="evidence" value="ECO:0007669"/>
    <property type="project" value="UniProtKB-UniRule"/>
</dbReference>
<dbReference type="Pfam" id="PF00440">
    <property type="entry name" value="TetR_N"/>
    <property type="match status" value="1"/>
</dbReference>
<feature type="DNA-binding region" description="H-T-H motif" evidence="4">
    <location>
        <begin position="34"/>
        <end position="53"/>
    </location>
</feature>
<gene>
    <name evidence="6" type="ORF">GCM10007894_17030</name>
</gene>
<dbReference type="Gene3D" id="1.10.10.60">
    <property type="entry name" value="Homeodomain-like"/>
    <property type="match status" value="1"/>
</dbReference>
<keyword evidence="3" id="KW-0804">Transcription</keyword>
<dbReference type="RefSeq" id="WP_095500510.1">
    <property type="nucleotide sequence ID" value="NZ_BSPO01000003.1"/>
</dbReference>
<dbReference type="SUPFAM" id="SSF46689">
    <property type="entry name" value="Homeodomain-like"/>
    <property type="match status" value="1"/>
</dbReference>
<dbReference type="Gene3D" id="1.10.357.10">
    <property type="entry name" value="Tetracycline Repressor, domain 2"/>
    <property type="match status" value="1"/>
</dbReference>
<evidence type="ECO:0000256" key="1">
    <source>
        <dbReference type="ARBA" id="ARBA00023015"/>
    </source>
</evidence>